<dbReference type="Gene3D" id="2.60.40.10">
    <property type="entry name" value="Immunoglobulins"/>
    <property type="match status" value="3"/>
</dbReference>
<keyword evidence="5" id="KW-1185">Reference proteome</keyword>
<gene>
    <name evidence="4" type="primary">xynA1_7</name>
    <name evidence="4" type="ORF">SK3146_02197</name>
</gene>
<dbReference type="SUPFAM" id="SSF51126">
    <property type="entry name" value="Pectin lyase-like"/>
    <property type="match status" value="1"/>
</dbReference>
<dbReference type="SUPFAM" id="SSF49785">
    <property type="entry name" value="Galactose-binding domain-like"/>
    <property type="match status" value="2"/>
</dbReference>
<dbReference type="InterPro" id="IPR008964">
    <property type="entry name" value="Invasin/intimin_cell_adhesion"/>
</dbReference>
<keyword evidence="4" id="KW-0378">Hydrolase</keyword>
<evidence type="ECO:0000259" key="2">
    <source>
        <dbReference type="PROSITE" id="PS50853"/>
    </source>
</evidence>
<reference evidence="4" key="1">
    <citation type="submission" date="2018-02" db="EMBL/GenBank/DDBJ databases">
        <authorList>
            <person name="Kim S.-K."/>
            <person name="Jung H.-I."/>
            <person name="Lee S.-W."/>
        </authorList>
    </citation>
    <scope>NUCLEOTIDE SEQUENCE</scope>
    <source>
        <strain evidence="4">SK3146</strain>
    </source>
</reference>
<dbReference type="Gene3D" id="2.60.120.260">
    <property type="entry name" value="Galactose-binding domain-like"/>
    <property type="match status" value="2"/>
</dbReference>
<dbReference type="Pfam" id="PF00395">
    <property type="entry name" value="SLH"/>
    <property type="match status" value="3"/>
</dbReference>
<evidence type="ECO:0000313" key="4">
    <source>
        <dbReference type="EMBL" id="UQZ83036.1"/>
    </source>
</evidence>
<dbReference type="PROSITE" id="PS50022">
    <property type="entry name" value="FA58C_3"/>
    <property type="match status" value="2"/>
</dbReference>
<feature type="domain" description="SLH" evidence="3">
    <location>
        <begin position="1729"/>
        <end position="1792"/>
    </location>
</feature>
<dbReference type="Gene3D" id="2.60.40.1080">
    <property type="match status" value="2"/>
</dbReference>
<sequence length="1856" mass="197295">MREKIHRFKLAVIALLVFSLLLPSGLIVQPTGAKAAQLANLALGKKVSASTTSNAEKNGTGLAVDGDVSTSWNSNSKDLSPWFQVDFGEPATFNEVKLNWRSTNVKQISIQYMDSDGKWKDVFVKRPPYQAVDTIDFQSVTSSSVRLQMNFDSKNFQLYEFEVYNNPDAAPPSEHLSSVTLTDASPHLYKQDEVVPLAVNAEKSLILSGKLDNGSDAVLDGSTTYFTSSDPSVASVDNTGKIKALKDGKTKITAEAIVGGTLIGTSIQLEVYDPAQQINAVQGKPATASSGNAAAAVDGTNAAWIPSAADVGDDQASWLQTSLTDTYSFNRALLTFVNPEKLSGYAIQASSDGTVWKDVYAKTGTVAATESVIFPKTNGDFIRLKLSHLSEGAGVQEFEVYGSLLDILKTVQFYDGQQTYAQLNDTIYLNKGDTAQLKLKGTLTRGDEPADLSKATVTYTSKNTKVATIDGNAKITAVDEGVVLVYATAVLNEKTVYSSIWVEVANPNKDLKPLLADLELAHPSMTIDIGQPALLQIGDAYPSVTALPYVDAAISAELVLHDHETIQTLQSIPARQFQAGDSQSIPFAGAVSQYGQYEIRLTIDSAGNPSAYDTFYFTVLDPAMLKTDQSNIVYLGPDGRLVYVPDYKGNRVLDFSNVGYQGGGAALPDAPVKVVVEPVQGDATQLIQDAIDQVSAMPEDEGGIRGAVLLKKGRYDIAGSLSMPVGGVVLRGEGQDERDGTLLFGTGSEARTLIQAGSTAGVQVDSATAQDITDMFVPAGARSFRVADASGFKVKDTVIVRRVGNQSWIHATDMDKIYDRPGLPPGSSSQMTPFNLDFDREITKIEGNVITVDAPIANSIERRWGGGQIMKYSDPGRIENIGVENMAVDSDFDPSIMSTVMDNDTTDPYYADDNHLQTFVAMNGLKNSWVRDVTGKHLATSLVKIDRNAKWVTVQDCKVTDFVSTITGGTRYAYYFVGQLNLVQRSYSETERHAFVFDSRVPGPNVIHNSESQKNYNSSEPHHRWSTGGLFDQVKGHIVIRDRVWLGSGHTWAGANYVTWNTEGILTAQQPPTAQNYAIGHVGAKEPGIVPDDYDTRPRKDAYWDHLGSHVNPPSLYLQQLQDRLGEEAVKAIQPQPYGIGKPSAPAGLSAAAGDAQASLTWNTVSGATYYNVKRSTTQGMGYVNIASHVTDNHYTDTGLVNGTTYYYVVTAANSAGESAESNEASAVPSAGMTMQVPDAPAGLSAAAGDAQASLTWNTVSGATYYNVKRSTTQGTGYVNIAANVTDNHYTDTGLVNGTTYYYVVTAANSAGESAESNEASAVPSAGMTVQVPDAPAGLSAAAGDAQASLTWNTVSGATYYNVKRSTMQGTGYVNIAANVTSNVYKDLGLTNGAAYYYVVTAANDAGESAYSNEASAKPNRTIVRRSGGGGGSSAAAPIVQSGKDGAQFLNVDPVIEKMADGRTAAKVTLDEAAVTNAIEALIADASAAPQITIEATSGDADAAVFQLPAQVLADALGKLPQLVVCVKYGGTTYSLPIRAVDFAALAKQLGTEVKDVQLTLSMERVNNDTLQAVKDNAKQAGLEIVSEVVDFRVTAEAKGKSVSVTDFGTNYVSRTMSVGKTLDASRSTAVLYNPSTGKFSFVPAIFSTGGSGTQVTIKRPGNSIYAVAESGKSFPDLAGHWSRADVELLASKLVVNGMTDTTFSPDSRITRAEFAAILVRALGLSGSGASRFSDVTSSDWYSDVVGAAVKAGLIDGFEDGTFKPDANITREQMAVMAARALKLVSKPASGDAAALKAFADGPAIGGWAKEAVAQVLNARIMNGMTDRNFAPTDHATRAEAAVMVKRLLQYAELMN</sequence>
<dbReference type="SMART" id="SM00060">
    <property type="entry name" value="FN3"/>
    <property type="match status" value="3"/>
</dbReference>
<dbReference type="PROSITE" id="PS51272">
    <property type="entry name" value="SLH"/>
    <property type="match status" value="3"/>
</dbReference>
<dbReference type="Pfam" id="PF22633">
    <property type="entry name" value="F5_F8_type_C_2"/>
    <property type="match status" value="1"/>
</dbReference>
<reference evidence="4" key="2">
    <citation type="journal article" date="2021" name="J Anim Sci Technol">
        <title>Complete genome sequence of Paenibacillus konkukensis sp. nov. SK3146 as a potential probiotic strain.</title>
        <authorList>
            <person name="Jung H.I."/>
            <person name="Park S."/>
            <person name="Niu K.M."/>
            <person name="Lee S.W."/>
            <person name="Kothari D."/>
            <person name="Yi K.J."/>
            <person name="Kim S.K."/>
        </authorList>
    </citation>
    <scope>NUCLEOTIDE SEQUENCE</scope>
    <source>
        <strain evidence="4">SK3146</strain>
    </source>
</reference>
<feature type="domain" description="SLH" evidence="3">
    <location>
        <begin position="1796"/>
        <end position="1856"/>
    </location>
</feature>
<dbReference type="InterPro" id="IPR008979">
    <property type="entry name" value="Galactose-bd-like_sf"/>
</dbReference>
<keyword evidence="4" id="KW-0326">Glycosidase</keyword>
<feature type="domain" description="F5/8 type C" evidence="1">
    <location>
        <begin position="264"/>
        <end position="403"/>
    </location>
</feature>
<dbReference type="InterPro" id="IPR000421">
    <property type="entry name" value="FA58C"/>
</dbReference>
<feature type="domain" description="Fibronectin type-III" evidence="2">
    <location>
        <begin position="1142"/>
        <end position="1232"/>
    </location>
</feature>
<dbReference type="InterPro" id="IPR003961">
    <property type="entry name" value="FN3_dom"/>
</dbReference>
<dbReference type="Proteomes" id="UP001057134">
    <property type="component" value="Chromosome"/>
</dbReference>
<accession>A0ABY4RMD6</accession>
<feature type="domain" description="Fibronectin type-III" evidence="2">
    <location>
        <begin position="1237"/>
        <end position="1327"/>
    </location>
</feature>
<dbReference type="Pfam" id="PF00041">
    <property type="entry name" value="fn3"/>
    <property type="match status" value="2"/>
</dbReference>
<dbReference type="SUPFAM" id="SSF49265">
    <property type="entry name" value="Fibronectin type III"/>
    <property type="match status" value="2"/>
</dbReference>
<dbReference type="Pfam" id="PF02368">
    <property type="entry name" value="Big_2"/>
    <property type="match status" value="2"/>
</dbReference>
<proteinExistence type="predicted"/>
<dbReference type="EMBL" id="CP027059">
    <property type="protein sequence ID" value="UQZ83036.1"/>
    <property type="molecule type" value="Genomic_DNA"/>
</dbReference>
<dbReference type="InterPro" id="IPR013783">
    <property type="entry name" value="Ig-like_fold"/>
</dbReference>
<dbReference type="InterPro" id="IPR011050">
    <property type="entry name" value="Pectin_lyase_fold/virulence"/>
</dbReference>
<organism evidence="4 5">
    <name type="scientific">Paenibacillus konkukensis</name>
    <dbReference type="NCBI Taxonomy" id="2020716"/>
    <lineage>
        <taxon>Bacteria</taxon>
        <taxon>Bacillati</taxon>
        <taxon>Bacillota</taxon>
        <taxon>Bacilli</taxon>
        <taxon>Bacillales</taxon>
        <taxon>Paenibacillaceae</taxon>
        <taxon>Paenibacillus</taxon>
    </lineage>
</organism>
<dbReference type="CDD" id="cd00063">
    <property type="entry name" value="FN3"/>
    <property type="match status" value="3"/>
</dbReference>
<feature type="domain" description="SLH" evidence="3">
    <location>
        <begin position="1670"/>
        <end position="1728"/>
    </location>
</feature>
<evidence type="ECO:0000313" key="5">
    <source>
        <dbReference type="Proteomes" id="UP001057134"/>
    </source>
</evidence>
<protein>
    <submittedName>
        <fullName evidence="4">Endo-1,4-beta-xylanase A</fullName>
        <ecNumber evidence="4">3.2.1.8</ecNumber>
    </submittedName>
</protein>
<dbReference type="GO" id="GO:0031176">
    <property type="term" value="F:endo-1,4-beta-xylanase activity"/>
    <property type="evidence" value="ECO:0007669"/>
    <property type="project" value="UniProtKB-EC"/>
</dbReference>
<dbReference type="InterPro" id="IPR001119">
    <property type="entry name" value="SLH_dom"/>
</dbReference>
<dbReference type="InterPro" id="IPR003343">
    <property type="entry name" value="Big_2"/>
</dbReference>
<dbReference type="PANTHER" id="PTHR43308">
    <property type="entry name" value="OUTER MEMBRANE PROTEIN ALPHA-RELATED"/>
    <property type="match status" value="1"/>
</dbReference>
<dbReference type="EC" id="3.2.1.8" evidence="4"/>
<evidence type="ECO:0000259" key="3">
    <source>
        <dbReference type="PROSITE" id="PS51272"/>
    </source>
</evidence>
<dbReference type="PANTHER" id="PTHR43308:SF5">
    <property type="entry name" value="S-LAYER PROTEIN _ PEPTIDOGLYCAN ENDO-BETA-N-ACETYLGLUCOSAMINIDASE"/>
    <property type="match status" value="1"/>
</dbReference>
<feature type="domain" description="F5/8 type C" evidence="1">
    <location>
        <begin position="31"/>
        <end position="166"/>
    </location>
</feature>
<feature type="domain" description="Fibronectin type-III" evidence="2">
    <location>
        <begin position="1332"/>
        <end position="1422"/>
    </location>
</feature>
<name>A0ABY4RMD6_9BACL</name>
<dbReference type="InterPro" id="IPR051465">
    <property type="entry name" value="Cell_Envelope_Struct_Comp"/>
</dbReference>
<evidence type="ECO:0000259" key="1">
    <source>
        <dbReference type="PROSITE" id="PS50022"/>
    </source>
</evidence>
<dbReference type="SMART" id="SM00635">
    <property type="entry name" value="BID_2"/>
    <property type="match status" value="2"/>
</dbReference>
<dbReference type="InterPro" id="IPR036116">
    <property type="entry name" value="FN3_sf"/>
</dbReference>
<dbReference type="PROSITE" id="PS50853">
    <property type="entry name" value="FN3"/>
    <property type="match status" value="3"/>
</dbReference>
<dbReference type="Pfam" id="PF00754">
    <property type="entry name" value="F5_F8_type_C"/>
    <property type="match status" value="1"/>
</dbReference>
<dbReference type="SUPFAM" id="SSF49373">
    <property type="entry name" value="Invasin/intimin cell-adhesion fragments"/>
    <property type="match status" value="2"/>
</dbReference>